<organism evidence="2 3">
    <name type="scientific">Viridibacillus arvi</name>
    <dbReference type="NCBI Taxonomy" id="263475"/>
    <lineage>
        <taxon>Bacteria</taxon>
        <taxon>Bacillati</taxon>
        <taxon>Bacillota</taxon>
        <taxon>Bacilli</taxon>
        <taxon>Bacillales</taxon>
        <taxon>Caryophanaceae</taxon>
        <taxon>Viridibacillus</taxon>
    </lineage>
</organism>
<gene>
    <name evidence="2" type="ORF">AMD00_04895</name>
</gene>
<evidence type="ECO:0008006" key="4">
    <source>
        <dbReference type="Google" id="ProtNLM"/>
    </source>
</evidence>
<dbReference type="RefSeq" id="WP_053415945.1">
    <property type="nucleotide sequence ID" value="NZ_LILB01000001.1"/>
</dbReference>
<evidence type="ECO:0000313" key="2">
    <source>
        <dbReference type="EMBL" id="KOO51781.1"/>
    </source>
</evidence>
<proteinExistence type="predicted"/>
<dbReference type="PROSITE" id="PS51257">
    <property type="entry name" value="PROKAR_LIPOPROTEIN"/>
    <property type="match status" value="1"/>
</dbReference>
<dbReference type="OrthoDB" id="2567404at2"/>
<keyword evidence="3" id="KW-1185">Reference proteome</keyword>
<reference evidence="3" key="1">
    <citation type="submission" date="2015-08" db="EMBL/GenBank/DDBJ databases">
        <title>Fjat-10028 dsm 16317.</title>
        <authorList>
            <person name="Liu B."/>
            <person name="Wang J."/>
            <person name="Zhu Y."/>
            <person name="Liu G."/>
            <person name="Chen Q."/>
            <person name="Chen Z."/>
            <person name="Lan J."/>
            <person name="Che J."/>
            <person name="Ge C."/>
            <person name="Shi H."/>
            <person name="Pan Z."/>
            <person name="Liu X."/>
        </authorList>
    </citation>
    <scope>NUCLEOTIDE SEQUENCE [LARGE SCALE GENOMIC DNA]</scope>
    <source>
        <strain evidence="3">DSM 16317</strain>
    </source>
</reference>
<evidence type="ECO:0000256" key="1">
    <source>
        <dbReference type="SAM" id="SignalP"/>
    </source>
</evidence>
<dbReference type="EMBL" id="LILB01000001">
    <property type="protein sequence ID" value="KOO51781.1"/>
    <property type="molecule type" value="Genomic_DNA"/>
</dbReference>
<protein>
    <recommendedName>
        <fullName evidence="4">Lipoprotein</fullName>
    </recommendedName>
</protein>
<feature type="chain" id="PRO_5038682775" description="Lipoprotein" evidence="1">
    <location>
        <begin position="25"/>
        <end position="237"/>
    </location>
</feature>
<feature type="signal peptide" evidence="1">
    <location>
        <begin position="1"/>
        <end position="24"/>
    </location>
</feature>
<keyword evidence="1" id="KW-0732">Signal</keyword>
<dbReference type="GeneID" id="301135440"/>
<sequence>MRGFKNLFIISLLTMLLSACNNFSSIKGCPDAVIEWIDIVMINDIKYQHHFTEPSDEVTTISIENGQELGKVTYKMADSACSNHKMKNGDATFLEEGTPIYGIKGYSTSLVVVANDRVFVADTNIKVKTAGELQPMGELVKNIYFESTQDGSRVHTFSQASKKRFLDAWPELKLNDIQTLNKDGKMDGNPIFMEIELKNGVTFREVYWADFNIFSNGVIGNEELKEVIDFELSNLTK</sequence>
<comment type="caution">
    <text evidence="2">The sequence shown here is derived from an EMBL/GenBank/DDBJ whole genome shotgun (WGS) entry which is preliminary data.</text>
</comment>
<dbReference type="Proteomes" id="UP000036867">
    <property type="component" value="Unassembled WGS sequence"/>
</dbReference>
<dbReference type="AlphaFoldDB" id="A0A0M0LLA6"/>
<accession>A0A0M0LLA6</accession>
<name>A0A0M0LLA6_9BACL</name>
<evidence type="ECO:0000313" key="3">
    <source>
        <dbReference type="Proteomes" id="UP000036867"/>
    </source>
</evidence>